<evidence type="ECO:0000256" key="1">
    <source>
        <dbReference type="SAM" id="MobiDB-lite"/>
    </source>
</evidence>
<dbReference type="Proteomes" id="UP000018763">
    <property type="component" value="Chromosome"/>
</dbReference>
<feature type="compositionally biased region" description="Acidic residues" evidence="1">
    <location>
        <begin position="20"/>
        <end position="29"/>
    </location>
</feature>
<feature type="region of interest" description="Disordered" evidence="1">
    <location>
        <begin position="1"/>
        <end position="40"/>
    </location>
</feature>
<organism evidence="2 3">
    <name type="scientific">Mycolicibacterium neoaurum VKM Ac-1815D</name>
    <dbReference type="NCBI Taxonomy" id="700508"/>
    <lineage>
        <taxon>Bacteria</taxon>
        <taxon>Bacillati</taxon>
        <taxon>Actinomycetota</taxon>
        <taxon>Actinomycetes</taxon>
        <taxon>Mycobacteriales</taxon>
        <taxon>Mycobacteriaceae</taxon>
        <taxon>Mycolicibacterium</taxon>
    </lineage>
</organism>
<evidence type="ECO:0000313" key="2">
    <source>
        <dbReference type="EMBL" id="AHC27907.1"/>
    </source>
</evidence>
<sequence>MALTDRRELAAAHRHSQSGDDSDILDDGDGSPPRRPVTGV</sequence>
<accession>V5XIN8</accession>
<feature type="compositionally biased region" description="Basic and acidic residues" evidence="1">
    <location>
        <begin position="1"/>
        <end position="11"/>
    </location>
</feature>
<gene>
    <name evidence="2" type="ORF">D174_09960</name>
</gene>
<keyword evidence="3" id="KW-1185">Reference proteome</keyword>
<dbReference type="EMBL" id="CP006936">
    <property type="protein sequence ID" value="AHC27907.1"/>
    <property type="molecule type" value="Genomic_DNA"/>
</dbReference>
<evidence type="ECO:0000313" key="3">
    <source>
        <dbReference type="Proteomes" id="UP000018763"/>
    </source>
</evidence>
<dbReference type="AlphaFoldDB" id="V5XIN8"/>
<protein>
    <submittedName>
        <fullName evidence="2">Uncharacterized protein</fullName>
    </submittedName>
</protein>
<proteinExistence type="predicted"/>
<name>V5XIN8_MYCNE</name>
<reference evidence="2 3" key="1">
    <citation type="journal article" date="2014" name="Genome Announc.">
        <title>Complete Genome Sequence of Sterol-Transforming Mycobacterium neoaurum Strain VKM Ac-1815D.</title>
        <authorList>
            <person name="Shtratnikova V.Y."/>
            <person name="Bragin E.Y."/>
            <person name="Dovbnya D.V."/>
            <person name="Pekov Y.A."/>
            <person name="Schelkunov M.I."/>
            <person name="Strizhov N."/>
            <person name="Ivashina T.V."/>
            <person name="Ashapkin V.V."/>
            <person name="Donova M.V."/>
        </authorList>
    </citation>
    <scope>NUCLEOTIDE SEQUENCE [LARGE SCALE GENOMIC DNA]</scope>
    <source>
        <strain evidence="2 3">VKM Ac-1815D</strain>
    </source>
</reference>